<evidence type="ECO:0000256" key="2">
    <source>
        <dbReference type="ARBA" id="ARBA00022679"/>
    </source>
</evidence>
<protein>
    <submittedName>
        <fullName evidence="5">Glycosyltransferase, MGT family</fullName>
    </submittedName>
    <submittedName>
        <fullName evidence="4">UDP glycosyltransferase</fullName>
    </submittedName>
</protein>
<evidence type="ECO:0000256" key="1">
    <source>
        <dbReference type="ARBA" id="ARBA00009995"/>
    </source>
</evidence>
<dbReference type="Gene3D" id="3.40.50.2000">
    <property type="entry name" value="Glycogen Phosphorylase B"/>
    <property type="match status" value="2"/>
</dbReference>
<dbReference type="Proteomes" id="UP000199137">
    <property type="component" value="Unassembled WGS sequence"/>
</dbReference>
<dbReference type="STRING" id="112413.SAMN05421854_104298"/>
<reference evidence="4 7" key="2">
    <citation type="submission" date="2020-01" db="EMBL/GenBank/DDBJ databases">
        <title>Insect and environment-associated Actinomycetes.</title>
        <authorList>
            <person name="Currrie C."/>
            <person name="Chevrette M."/>
            <person name="Carlson C."/>
            <person name="Stubbendieck R."/>
            <person name="Wendt-Pienkowski E."/>
        </authorList>
    </citation>
    <scope>NUCLEOTIDE SEQUENCE [LARGE SCALE GENOMIC DNA]</scope>
    <source>
        <strain evidence="4 7">SID8386</strain>
    </source>
</reference>
<dbReference type="GO" id="GO:0016758">
    <property type="term" value="F:hexosyltransferase activity"/>
    <property type="evidence" value="ECO:0007669"/>
    <property type="project" value="InterPro"/>
</dbReference>
<name>A0A1I5NAG8_9PSEU</name>
<comment type="similarity">
    <text evidence="1">Belongs to the UDP-glycosyltransferase family.</text>
</comment>
<evidence type="ECO:0000313" key="4">
    <source>
        <dbReference type="EMBL" id="NEC57834.1"/>
    </source>
</evidence>
<dbReference type="InterPro" id="IPR050426">
    <property type="entry name" value="Glycosyltransferase_28"/>
</dbReference>
<keyword evidence="2 5" id="KW-0808">Transferase</keyword>
<dbReference type="EMBL" id="FOWC01000004">
    <property type="protein sequence ID" value="SFP18221.1"/>
    <property type="molecule type" value="Genomic_DNA"/>
</dbReference>
<dbReference type="InterPro" id="IPR006326">
    <property type="entry name" value="UDPGT_MGT-like"/>
</dbReference>
<dbReference type="EMBL" id="JAAGNC010000094">
    <property type="protein sequence ID" value="NEC57834.1"/>
    <property type="molecule type" value="Genomic_DNA"/>
</dbReference>
<dbReference type="InterPro" id="IPR010610">
    <property type="entry name" value="EryCIII-like_C"/>
</dbReference>
<dbReference type="Pfam" id="PF06722">
    <property type="entry name" value="EryCIII-like_C"/>
    <property type="match status" value="1"/>
</dbReference>
<dbReference type="SUPFAM" id="SSF53756">
    <property type="entry name" value="UDP-Glycosyltransferase/glycogen phosphorylase"/>
    <property type="match status" value="1"/>
</dbReference>
<evidence type="ECO:0000313" key="5">
    <source>
        <dbReference type="EMBL" id="SFP18221.1"/>
    </source>
</evidence>
<dbReference type="PANTHER" id="PTHR48050">
    <property type="entry name" value="STEROL 3-BETA-GLUCOSYLTRANSFERASE"/>
    <property type="match status" value="1"/>
</dbReference>
<feature type="domain" description="Erythromycin biosynthesis protein CIII-like C-terminal" evidence="3">
    <location>
        <begin position="252"/>
        <end position="370"/>
    </location>
</feature>
<dbReference type="Proteomes" id="UP000470404">
    <property type="component" value="Unassembled WGS sequence"/>
</dbReference>
<proteinExistence type="inferred from homology"/>
<dbReference type="NCBIfam" id="TIGR01426">
    <property type="entry name" value="MGT"/>
    <property type="match status" value="1"/>
</dbReference>
<evidence type="ECO:0000313" key="7">
    <source>
        <dbReference type="Proteomes" id="UP000470404"/>
    </source>
</evidence>
<dbReference type="CDD" id="cd03784">
    <property type="entry name" value="GT1_Gtf-like"/>
    <property type="match status" value="1"/>
</dbReference>
<dbReference type="GO" id="GO:0017000">
    <property type="term" value="P:antibiotic biosynthetic process"/>
    <property type="evidence" value="ECO:0007669"/>
    <property type="project" value="UniProtKB-ARBA"/>
</dbReference>
<gene>
    <name evidence="4" type="ORF">G3I59_20080</name>
    <name evidence="5" type="ORF">SAMN05421854_104298</name>
</gene>
<accession>A0A1I5NAG8</accession>
<dbReference type="InterPro" id="IPR002213">
    <property type="entry name" value="UDP_glucos_trans"/>
</dbReference>
<evidence type="ECO:0000313" key="6">
    <source>
        <dbReference type="Proteomes" id="UP000199137"/>
    </source>
</evidence>
<keyword evidence="7" id="KW-1185">Reference proteome</keyword>
<dbReference type="PANTHER" id="PTHR48050:SF13">
    <property type="entry name" value="STEROL 3-BETA-GLUCOSYLTRANSFERASE UGT80A2"/>
    <property type="match status" value="1"/>
</dbReference>
<evidence type="ECO:0000259" key="3">
    <source>
        <dbReference type="Pfam" id="PF06722"/>
    </source>
</evidence>
<dbReference type="GO" id="GO:0008194">
    <property type="term" value="F:UDP-glycosyltransferase activity"/>
    <property type="evidence" value="ECO:0007669"/>
    <property type="project" value="InterPro"/>
</dbReference>
<dbReference type="RefSeq" id="WP_067592218.1">
    <property type="nucleotide sequence ID" value="NZ_FOWC01000004.1"/>
</dbReference>
<sequence length="388" mass="41904">MGKHIVVVGCSAPSHIYPSLGIIRELVRRGHRVSYVVGEPLAELVEATGADVVTHPTIFPLGPDAEWPADPAEAMRVFLDEAAAIHPRLIETFDHDRPDLLLYDIGGLGAPLLGLRYDVPAVQLSPTYVAWDGYEEELADVLKPIRTSPSGVDYNRAFTEWLAENGVAEDAWTWLARPVPILSLIPRAMQPNADRVPEDRVQFVGPCLDPARAAEHWTPPSDGKPVLLVSFGTAYNDQLDVYRHCITEFEDWHVVLSIGKHVSKDDLGPLPESVEVHETVPQLAILDVASAFITHAGMGGCTESLWYGVPTVAIPQAVDQFGNAAQLEALGVGKHLPADQVTAKSLREAVDGVSSSPDVAARLAELRAEIRVNGGITAAADAVAKFLK</sequence>
<dbReference type="AlphaFoldDB" id="A0A1I5NAG8"/>
<organism evidence="5 6">
    <name type="scientific">Amycolatopsis rubida</name>
    <dbReference type="NCBI Taxonomy" id="112413"/>
    <lineage>
        <taxon>Bacteria</taxon>
        <taxon>Bacillati</taxon>
        <taxon>Actinomycetota</taxon>
        <taxon>Actinomycetes</taxon>
        <taxon>Pseudonocardiales</taxon>
        <taxon>Pseudonocardiaceae</taxon>
        <taxon>Amycolatopsis</taxon>
    </lineage>
</organism>
<reference evidence="5 6" key="1">
    <citation type="submission" date="2016-10" db="EMBL/GenBank/DDBJ databases">
        <authorList>
            <person name="de Groot N.N."/>
        </authorList>
    </citation>
    <scope>NUCLEOTIDE SEQUENCE [LARGE SCALE GENOMIC DNA]</scope>
    <source>
        <strain evidence="5 6">DSM 44637</strain>
    </source>
</reference>
<dbReference type="FunFam" id="3.40.50.2000:FF:000072">
    <property type="entry name" value="Glycosyl transferase"/>
    <property type="match status" value="1"/>
</dbReference>
<dbReference type="OrthoDB" id="6620093at2"/>